<sequence length="638" mass="70331">MSNDAVAASYNKLAQDAADGTLPAPQKICTECAMPGPIFSLNPDGGPRNADLYLGITSQGTAATYRWFMDNPWVPNKERNFRDTFLLQVLHAFGAAYGDARLAEFSAFLSVQECEIICLDDEIADDVLSPAVLDEFGRRTGDGLGFQVQRNFVFAGGKLYYLTFTTVTWQPADHTEYIDEDGRISHRMPFTWNIPKGFYPIDRAVRDLADGFERAKAKVHIWEAIKGFFEVATALLAFVPVAGQLALGVRGAAAGVRYLFVAIDRALALDAMVDGTSRMITGEGLSIGEKFFESLAALSDPKTAEERGKQVFMSINLAMLTPSVFGTARWMMRQVGNKAVKLDTRMLSEEELRRLGQHKHGEATVLETVVDTRERVPGGGSMRVVETYSPDTNKSRLNVDAKSGPGDFSIIVNRVRERVALRAVMIDTARKGRGLRNVVGDAGEEIFAAGMVRHWGVKPENILGYNLKNDGPSMFGLKNRSGHGLDMLVWVPPPPEMQIRVPKAEARDHIEGLRGPSEYKTLAFSEETLIVVEIKTTLGKSRTTELSKETQRLGGEYNTEQVTKLARGGGPYWKRERVLELDPFVMEKADIIENAVTRGKIQYMHAQVFLDANGKINTLVGKGVGQGSGIQLNDWPGM</sequence>
<gene>
    <name evidence="1" type="ORF">CLM73_20530</name>
</gene>
<protein>
    <submittedName>
        <fullName evidence="1">Uncharacterized protein</fullName>
    </submittedName>
</protein>
<evidence type="ECO:0000313" key="1">
    <source>
        <dbReference type="EMBL" id="AVJ29302.1"/>
    </source>
</evidence>
<name>A0A2S0IB91_9BURK</name>
<evidence type="ECO:0000313" key="2">
    <source>
        <dbReference type="Proteomes" id="UP000239477"/>
    </source>
</evidence>
<reference evidence="1 2" key="1">
    <citation type="submission" date="2017-09" db="EMBL/GenBank/DDBJ databases">
        <title>Genomic, metabolic, and phenotypic characteristics of bacterial isolates from the natural microbiome of the model nematode Caenorhabditis elegans.</title>
        <authorList>
            <person name="Zimmermann J."/>
            <person name="Obeng N."/>
            <person name="Yang W."/>
            <person name="Obeng O."/>
            <person name="Kissoyan K."/>
            <person name="Pees B."/>
            <person name="Dirksen P."/>
            <person name="Hoppner M."/>
            <person name="Franke A."/>
            <person name="Rosenstiel P."/>
            <person name="Leippe M."/>
            <person name="Dierking K."/>
            <person name="Kaleta C."/>
            <person name="Schulenburg H."/>
        </authorList>
    </citation>
    <scope>NUCLEOTIDE SEQUENCE [LARGE SCALE GENOMIC DNA]</scope>
    <source>
        <strain evidence="1 2">MYb73</strain>
    </source>
</reference>
<dbReference type="Proteomes" id="UP000239477">
    <property type="component" value="Chromosome"/>
</dbReference>
<dbReference type="RefSeq" id="WP_105240016.1">
    <property type="nucleotide sequence ID" value="NZ_CP023270.1"/>
</dbReference>
<dbReference type="AlphaFoldDB" id="A0A2S0IB91"/>
<dbReference type="EMBL" id="CP023270">
    <property type="protein sequence ID" value="AVJ29302.1"/>
    <property type="molecule type" value="Genomic_DNA"/>
</dbReference>
<accession>A0A2S0IB91</accession>
<dbReference type="OrthoDB" id="6618510at2"/>
<proteinExistence type="predicted"/>
<organism evidence="1 2">
    <name type="scientific">Achromobacter spanius</name>
    <dbReference type="NCBI Taxonomy" id="217203"/>
    <lineage>
        <taxon>Bacteria</taxon>
        <taxon>Pseudomonadati</taxon>
        <taxon>Pseudomonadota</taxon>
        <taxon>Betaproteobacteria</taxon>
        <taxon>Burkholderiales</taxon>
        <taxon>Alcaligenaceae</taxon>
        <taxon>Achromobacter</taxon>
    </lineage>
</organism>
<keyword evidence="2" id="KW-1185">Reference proteome</keyword>